<sequence length="819" mass="95078">MSAQQQEDTINQWRAKFAALGGIPKISSDGNWIGVNKQYKLGGDTAYVVSTQGKTVHKIISTGILEFQKEEGIFGRKADQVQFVNLKNSKTLQYDNVSNYYRLDNLNRYAIYFKDKRLRFYDLTGNQLQEISNIEGPLVADSKSKVYIVKQIKGSTEIIKTTGTKSETVYATESQIGKIELSLSGKHLLITEVHSQKGNNQFTILDTEHDYQRLVQLEVPIKSEVNMTEILDGRYFLINPRVRFSEEQSPLVEVWYGNDPFVNVHKRRFINNEYWLWDSKKKKLSLISLPENHELASLNNARYFLTYLPRKGYNFNTFNPEINDAEVLDIKTGTSVKVGNLKQVPDLKKGWSPDFLGNKIFCSKDGRWFIGSNDGKTWSLFSSSGKREVLIEQDGLEQPVFSANSKKIYFESSNDLWKYDIKRKKLIALGIAKGKKVQIKNLSAETTGSSLQKDTILLEVYDNYTNRVSYKLYHKGKWEQVVPETENRIDPDHLLFNKEMTTFYTLERNFSLPPTLYSYNLQEQKKILFDAWIKDPRAKRIKQEIYNFKAVGKDLRGILYYPINYDLNKKYPMVVHIYQVQRTLSNEYLSPNNISPIGFQIRILLERGYFVYLPDIEQGKNGPGMSALECVNIALDSVLKNPLIDHDRIALAGQSYGGYETNFIATHSNRFKTYVSGAGISDLISSYYSYSNNFLRPYYYMYETEQFKMGTSVAEDKEHYLQNSPILNVENVSAPILLWAGKKDENVPLRQVMEFYVGLRRYQKQVIALFYPKGDHDFLHKPLEEQDRDRRILEWFDYFLKDKKDVPWINRQIKKKAPF</sequence>
<name>A0A135WJ64_9FLAO</name>
<organism evidence="3 4">
    <name type="scientific">Chryseobacterium kwangjuense</name>
    <dbReference type="NCBI Taxonomy" id="267125"/>
    <lineage>
        <taxon>Bacteria</taxon>
        <taxon>Pseudomonadati</taxon>
        <taxon>Bacteroidota</taxon>
        <taxon>Flavobacteriia</taxon>
        <taxon>Flavobacteriales</taxon>
        <taxon>Weeksellaceae</taxon>
        <taxon>Chryseobacterium group</taxon>
        <taxon>Chryseobacterium</taxon>
    </lineage>
</organism>
<accession>A0A135WJ64</accession>
<dbReference type="Proteomes" id="UP000070513">
    <property type="component" value="Unassembled WGS sequence"/>
</dbReference>
<evidence type="ECO:0000313" key="4">
    <source>
        <dbReference type="Proteomes" id="UP000070513"/>
    </source>
</evidence>
<dbReference type="SUPFAM" id="SSF53474">
    <property type="entry name" value="alpha/beta-Hydrolases"/>
    <property type="match status" value="1"/>
</dbReference>
<dbReference type="PANTHER" id="PTHR42776">
    <property type="entry name" value="SERINE PEPTIDASE S9 FAMILY MEMBER"/>
    <property type="match status" value="1"/>
</dbReference>
<dbReference type="PANTHER" id="PTHR42776:SF27">
    <property type="entry name" value="DIPEPTIDYL PEPTIDASE FAMILY MEMBER 6"/>
    <property type="match status" value="1"/>
</dbReference>
<dbReference type="Gene3D" id="3.40.50.1820">
    <property type="entry name" value="alpha/beta hydrolase"/>
    <property type="match status" value="1"/>
</dbReference>
<feature type="domain" description="Peptidase S9 prolyl oligopeptidase catalytic" evidence="2">
    <location>
        <begin position="635"/>
        <end position="801"/>
    </location>
</feature>
<keyword evidence="1" id="KW-0378">Hydrolase</keyword>
<dbReference type="InterPro" id="IPR029058">
    <property type="entry name" value="AB_hydrolase_fold"/>
</dbReference>
<evidence type="ECO:0000259" key="2">
    <source>
        <dbReference type="Pfam" id="PF00326"/>
    </source>
</evidence>
<dbReference type="AlphaFoldDB" id="A0A135WJ64"/>
<evidence type="ECO:0000313" key="3">
    <source>
        <dbReference type="EMBL" id="KXH84910.1"/>
    </source>
</evidence>
<dbReference type="EMBL" id="LPUR01000001">
    <property type="protein sequence ID" value="KXH84910.1"/>
    <property type="molecule type" value="Genomic_DNA"/>
</dbReference>
<protein>
    <recommendedName>
        <fullName evidence="2">Peptidase S9 prolyl oligopeptidase catalytic domain-containing protein</fullName>
    </recommendedName>
</protein>
<dbReference type="InterPro" id="IPR001375">
    <property type="entry name" value="Peptidase_S9_cat"/>
</dbReference>
<proteinExistence type="predicted"/>
<evidence type="ECO:0000256" key="1">
    <source>
        <dbReference type="ARBA" id="ARBA00022801"/>
    </source>
</evidence>
<dbReference type="GO" id="GO:0006508">
    <property type="term" value="P:proteolysis"/>
    <property type="evidence" value="ECO:0007669"/>
    <property type="project" value="InterPro"/>
</dbReference>
<reference evidence="3 4" key="2">
    <citation type="journal article" date="2016" name="Genome Announc.">
        <title>Draft Genome Sequence of a Biocontrol Rhizobacterium, Chryseobacterium kwangjuense Strain KJ1R5, Isolated from Pepper (Capsicum annuum).</title>
        <authorList>
            <person name="Jeong J.J."/>
            <person name="Park H."/>
            <person name="Park B.H."/>
            <person name="Mannaa M."/>
            <person name="Sang M.K."/>
            <person name="Choi I.G."/>
            <person name="Kim K.D."/>
        </authorList>
    </citation>
    <scope>NUCLEOTIDE SEQUENCE [LARGE SCALE GENOMIC DNA]</scope>
    <source>
        <strain evidence="3 4">KJ1R5</strain>
    </source>
</reference>
<reference evidence="4" key="1">
    <citation type="submission" date="2015-12" db="EMBL/GenBank/DDBJ databases">
        <title>Genome sequence of a biocontrol rhizobacterium Chryseobacterium kwangjuense strain KJ1R5 isolated from pepper (Capsicum annuum L.).</title>
        <authorList>
            <person name="Jeong J.-J."/>
            <person name="Park H."/>
            <person name="Mannaa M."/>
            <person name="Sang M.K."/>
            <person name="Choi I.-G."/>
            <person name="Kim K.D."/>
        </authorList>
    </citation>
    <scope>NUCLEOTIDE SEQUENCE [LARGE SCALE GENOMIC DNA]</scope>
    <source>
        <strain evidence="4">KJ1R5</strain>
    </source>
</reference>
<gene>
    <name evidence="3" type="ORF">AU378_03905</name>
</gene>
<dbReference type="GO" id="GO:0004252">
    <property type="term" value="F:serine-type endopeptidase activity"/>
    <property type="evidence" value="ECO:0007669"/>
    <property type="project" value="TreeGrafter"/>
</dbReference>
<dbReference type="Pfam" id="PF00326">
    <property type="entry name" value="Peptidase_S9"/>
    <property type="match status" value="1"/>
</dbReference>
<dbReference type="SUPFAM" id="SSF82171">
    <property type="entry name" value="DPP6 N-terminal domain-like"/>
    <property type="match status" value="1"/>
</dbReference>
<comment type="caution">
    <text evidence="3">The sequence shown here is derived from an EMBL/GenBank/DDBJ whole genome shotgun (WGS) entry which is preliminary data.</text>
</comment>